<protein>
    <submittedName>
        <fullName evidence="4">3-oxoacyl-ACP synthase</fullName>
    </submittedName>
</protein>
<dbReference type="EMBL" id="RJUJ01000012">
    <property type="protein sequence ID" value="ROH78251.1"/>
    <property type="molecule type" value="Genomic_DNA"/>
</dbReference>
<dbReference type="SUPFAM" id="SSF53901">
    <property type="entry name" value="Thiolase-like"/>
    <property type="match status" value="1"/>
</dbReference>
<dbReference type="GO" id="GO:0016746">
    <property type="term" value="F:acyltransferase activity"/>
    <property type="evidence" value="ECO:0007669"/>
    <property type="project" value="UniProtKB-KW"/>
</dbReference>
<evidence type="ECO:0000259" key="3">
    <source>
        <dbReference type="Pfam" id="PF08541"/>
    </source>
</evidence>
<dbReference type="STRING" id="1172565.AU508_11230"/>
<evidence type="ECO:0000313" key="4">
    <source>
        <dbReference type="EMBL" id="ROH78251.1"/>
    </source>
</evidence>
<evidence type="ECO:0000256" key="2">
    <source>
        <dbReference type="ARBA" id="ARBA00023315"/>
    </source>
</evidence>
<reference evidence="4 5" key="1">
    <citation type="submission" date="2018-10" db="EMBL/GenBank/DDBJ databases">
        <title>New species genome.</title>
        <authorList>
            <person name="Li Y."/>
        </authorList>
    </citation>
    <scope>NUCLEOTIDE SEQUENCE [LARGE SCALE GENOMIC DNA]</scope>
    <source>
        <strain evidence="4 5">L6_4B</strain>
    </source>
</reference>
<feature type="domain" description="Beta-ketoacyl-[acyl-carrier-protein] synthase III C-terminal" evidence="3">
    <location>
        <begin position="219"/>
        <end position="309"/>
    </location>
</feature>
<proteinExistence type="predicted"/>
<dbReference type="InterPro" id="IPR016039">
    <property type="entry name" value="Thiolase-like"/>
</dbReference>
<dbReference type="AlphaFoldDB" id="A0A3N0UDE7"/>
<evidence type="ECO:0000256" key="1">
    <source>
        <dbReference type="ARBA" id="ARBA00022679"/>
    </source>
</evidence>
<evidence type="ECO:0000313" key="5">
    <source>
        <dbReference type="Proteomes" id="UP000274511"/>
    </source>
</evidence>
<accession>A0A3N0UDE7</accession>
<dbReference type="RefSeq" id="WP_112103983.1">
    <property type="nucleotide sequence ID" value="NZ_LUSU01000014.1"/>
</dbReference>
<sequence>MRLMLNDMDIVFAPKMQTLDEAARALGLTRIETRMFERFYGLRQFPHDKHQDLTGLITPALRNIVQRHAAIVDKIRLCVHCHTIPSVTPFGAPILSSLVSQIVGEHVEYAGYTMSHCATGLVALEQIATWLGDEEYALVIIAEKAFHPRVQLIADTTIMGEAACVLLVSRRPGPVRLLSTTTTRDGRFSLNSGHFTDTSPGLFPHIYTDFVCRHMSESLKHAGLGFNDIAYIAPHNVNLSSWKEIERTLSLQVGKIVMENIPLYGHCFGADPFINLQHLIKTRQIKPGDKALLISIGLGVTAASAIVEYVPDVH</sequence>
<dbReference type="OrthoDB" id="2636646at2"/>
<gene>
    <name evidence="4" type="ORF">EC392_12285</name>
</gene>
<dbReference type="Pfam" id="PF08541">
    <property type="entry name" value="ACP_syn_III_C"/>
    <property type="match status" value="1"/>
</dbReference>
<dbReference type="PANTHER" id="PTHR34069:SF2">
    <property type="entry name" value="BETA-KETOACYL-[ACYL-CARRIER-PROTEIN] SYNTHASE III"/>
    <property type="match status" value="1"/>
</dbReference>
<name>A0A3N0UDE7_9GAMM</name>
<dbReference type="Proteomes" id="UP000274511">
    <property type="component" value="Unassembled WGS sequence"/>
</dbReference>
<dbReference type="InterPro" id="IPR013747">
    <property type="entry name" value="ACP_syn_III_C"/>
</dbReference>
<keyword evidence="2" id="KW-0012">Acyltransferase</keyword>
<dbReference type="Gene3D" id="3.40.47.10">
    <property type="match status" value="2"/>
</dbReference>
<organism evidence="4 5">
    <name type="scientific">Lonsdalea populi</name>
    <dbReference type="NCBI Taxonomy" id="1172565"/>
    <lineage>
        <taxon>Bacteria</taxon>
        <taxon>Pseudomonadati</taxon>
        <taxon>Pseudomonadota</taxon>
        <taxon>Gammaproteobacteria</taxon>
        <taxon>Enterobacterales</taxon>
        <taxon>Pectobacteriaceae</taxon>
        <taxon>Lonsdalea</taxon>
    </lineage>
</organism>
<dbReference type="PANTHER" id="PTHR34069">
    <property type="entry name" value="3-OXOACYL-[ACYL-CARRIER-PROTEIN] SYNTHASE 3"/>
    <property type="match status" value="1"/>
</dbReference>
<dbReference type="GO" id="GO:0044550">
    <property type="term" value="P:secondary metabolite biosynthetic process"/>
    <property type="evidence" value="ECO:0007669"/>
    <property type="project" value="TreeGrafter"/>
</dbReference>
<comment type="caution">
    <text evidence="4">The sequence shown here is derived from an EMBL/GenBank/DDBJ whole genome shotgun (WGS) entry which is preliminary data.</text>
</comment>
<keyword evidence="1" id="KW-0808">Transferase</keyword>